<dbReference type="SUPFAM" id="SSF109604">
    <property type="entry name" value="HD-domain/PDEase-like"/>
    <property type="match status" value="1"/>
</dbReference>
<dbReference type="PROSITE" id="PS51833">
    <property type="entry name" value="HDOD"/>
    <property type="match status" value="1"/>
</dbReference>
<dbReference type="Pfam" id="PF08668">
    <property type="entry name" value="HDOD"/>
    <property type="match status" value="1"/>
</dbReference>
<dbReference type="InterPro" id="IPR029787">
    <property type="entry name" value="Nucleotide_cyclase"/>
</dbReference>
<dbReference type="PANTHER" id="PTHR33525:SF3">
    <property type="entry name" value="RIBONUCLEASE Y"/>
    <property type="match status" value="1"/>
</dbReference>
<protein>
    <recommendedName>
        <fullName evidence="4">HDOD domain-containing protein</fullName>
    </recommendedName>
</protein>
<evidence type="ECO:0008006" key="4">
    <source>
        <dbReference type="Google" id="ProtNLM"/>
    </source>
</evidence>
<dbReference type="AlphaFoldDB" id="A0A3B1E3B9"/>
<feature type="domain" description="GGDEF" evidence="1">
    <location>
        <begin position="355"/>
        <end position="497"/>
    </location>
</feature>
<dbReference type="SMART" id="SM00267">
    <property type="entry name" value="GGDEF"/>
    <property type="match status" value="1"/>
</dbReference>
<dbReference type="InterPro" id="IPR043128">
    <property type="entry name" value="Rev_trsase/Diguanyl_cyclase"/>
</dbReference>
<organism evidence="3">
    <name type="scientific">hydrothermal vent metagenome</name>
    <dbReference type="NCBI Taxonomy" id="652676"/>
    <lineage>
        <taxon>unclassified sequences</taxon>
        <taxon>metagenomes</taxon>
        <taxon>ecological metagenomes</taxon>
    </lineage>
</organism>
<gene>
    <name evidence="3" type="ORF">MNBD_PLANCTO03-1336</name>
</gene>
<dbReference type="Gene3D" id="3.30.70.270">
    <property type="match status" value="1"/>
</dbReference>
<dbReference type="Pfam" id="PF00990">
    <property type="entry name" value="GGDEF"/>
    <property type="match status" value="1"/>
</dbReference>
<reference evidence="3" key="1">
    <citation type="submission" date="2018-06" db="EMBL/GenBank/DDBJ databases">
        <authorList>
            <person name="Zhirakovskaya E."/>
        </authorList>
    </citation>
    <scope>NUCLEOTIDE SEQUENCE</scope>
</reference>
<dbReference type="InterPro" id="IPR000160">
    <property type="entry name" value="GGDEF_dom"/>
</dbReference>
<dbReference type="InterPro" id="IPR013976">
    <property type="entry name" value="HDOD"/>
</dbReference>
<evidence type="ECO:0000313" key="3">
    <source>
        <dbReference type="EMBL" id="VAX36667.1"/>
    </source>
</evidence>
<feature type="domain" description="HDOD" evidence="2">
    <location>
        <begin position="14"/>
        <end position="210"/>
    </location>
</feature>
<evidence type="ECO:0000259" key="2">
    <source>
        <dbReference type="PROSITE" id="PS51833"/>
    </source>
</evidence>
<dbReference type="EMBL" id="UOGK01000076">
    <property type="protein sequence ID" value="VAX36667.1"/>
    <property type="molecule type" value="Genomic_DNA"/>
</dbReference>
<name>A0A3B1E3B9_9ZZZZ</name>
<dbReference type="Gene3D" id="1.10.3210.10">
    <property type="entry name" value="Hypothetical protein af1432"/>
    <property type="match status" value="1"/>
</dbReference>
<sequence>MNPALDKILACPNLPSLPAVALQVIELTGDVNVSLKELSRTIQNDQGLSAKILKTVNSSFYGLRQRCGTIDKALVMLGLSPVKSLALGFSLVSSIDDPADPGQFDYMAYWRRGLYTGIAGKIIADRAGFEFSDEVFLGGLLQDVGMIAMYRALGDRYIEVLAAAGKDHRKLVKFELQLLDLQHPDVGAMLVQRWKLPEELSMPVKYHERPTATPASCANHVRCVGLGNYVHDVLTNKDPSTPLRGLYDKAMAWYKLDSTTVDEIVEKSSEAAREMATLFKLDIGPYTDANAVLTEAGKQSVALVKDAPGDSSVMSHAKGSVLEGSDSDPLTGAVGPSGFETAIREGFRFASENDDELAIVQVVIDNYDTLEAEHGDGADIEAVMGIAGLLKRVFEGHGGVVCRAAPNTFAVVLSGMGRLTATSLAELFAEDLARSASAWTAPATDKPLPISTSIGIAALEGDSRHVFTQPGKLVLASAKAIKAAQAAGGGNMRVFQPKAAAA</sequence>
<proteinExistence type="predicted"/>
<dbReference type="PROSITE" id="PS50887">
    <property type="entry name" value="GGDEF"/>
    <property type="match status" value="1"/>
</dbReference>
<accession>A0A3B1E3B9</accession>
<dbReference type="SUPFAM" id="SSF55073">
    <property type="entry name" value="Nucleotide cyclase"/>
    <property type="match status" value="1"/>
</dbReference>
<dbReference type="PANTHER" id="PTHR33525">
    <property type="match status" value="1"/>
</dbReference>
<evidence type="ECO:0000259" key="1">
    <source>
        <dbReference type="PROSITE" id="PS50887"/>
    </source>
</evidence>
<dbReference type="InterPro" id="IPR052340">
    <property type="entry name" value="RNase_Y/CdgJ"/>
</dbReference>